<dbReference type="eggNOG" id="COG3137">
    <property type="taxonomic scope" value="Bacteria"/>
</dbReference>
<evidence type="ECO:0000313" key="2">
    <source>
        <dbReference type="EMBL" id="ADQ17729.1"/>
    </source>
</evidence>
<feature type="signal peptide" evidence="1">
    <location>
        <begin position="1"/>
        <end position="18"/>
    </location>
</feature>
<dbReference type="HOGENOM" id="CLU_057100_0_0_10"/>
<dbReference type="OrthoDB" id="1495718at2"/>
<reference key="1">
    <citation type="submission" date="2010-11" db="EMBL/GenBank/DDBJ databases">
        <title>The complete genome of Leadbetterella byssophila DSM 17132.</title>
        <authorList>
            <consortium name="US DOE Joint Genome Institute (JGI-PGF)"/>
            <person name="Lucas S."/>
            <person name="Copeland A."/>
            <person name="Lapidus A."/>
            <person name="Glavina del Rio T."/>
            <person name="Dalin E."/>
            <person name="Tice H."/>
            <person name="Bruce D."/>
            <person name="Goodwin L."/>
            <person name="Pitluck S."/>
            <person name="Kyrpides N."/>
            <person name="Mavromatis K."/>
            <person name="Ivanova N."/>
            <person name="Teshima H."/>
            <person name="Brettin T."/>
            <person name="Detter J.C."/>
            <person name="Han C."/>
            <person name="Tapia R."/>
            <person name="Land M."/>
            <person name="Hauser L."/>
            <person name="Markowitz V."/>
            <person name="Cheng J.-F."/>
            <person name="Hugenholtz P."/>
            <person name="Woyke T."/>
            <person name="Wu D."/>
            <person name="Tindall B."/>
            <person name="Pomrenke H.G."/>
            <person name="Brambilla E."/>
            <person name="Klenk H.-P."/>
            <person name="Eisen J.A."/>
        </authorList>
    </citation>
    <scope>NUCLEOTIDE SEQUENCE [LARGE SCALE GENOMIC DNA]</scope>
    <source>
        <strain>DSM 17132</strain>
    </source>
</reference>
<organism evidence="2 3">
    <name type="scientific">Leadbetterella byssophila (strain DSM 17132 / JCM 16389 / KACC 11308 / NBRC 106382 / 4M15)</name>
    <dbReference type="NCBI Taxonomy" id="649349"/>
    <lineage>
        <taxon>Bacteria</taxon>
        <taxon>Pseudomonadati</taxon>
        <taxon>Bacteroidota</taxon>
        <taxon>Cytophagia</taxon>
        <taxon>Cytophagales</taxon>
        <taxon>Leadbetterellaceae</taxon>
        <taxon>Leadbetterella</taxon>
    </lineage>
</organism>
<protein>
    <recommendedName>
        <fullName evidence="4">DUF3078 domain-containing protein</fullName>
    </recommendedName>
</protein>
<dbReference type="KEGG" id="lby:Lbys_2033"/>
<feature type="chain" id="PRO_5003188095" description="DUF3078 domain-containing protein" evidence="1">
    <location>
        <begin position="19"/>
        <end position="339"/>
    </location>
</feature>
<keyword evidence="3" id="KW-1185">Reference proteome</keyword>
<dbReference type="Proteomes" id="UP000007435">
    <property type="component" value="Chromosome"/>
</dbReference>
<sequence length="339" mass="37992">MKKTTFLILLLAAFSAHAQEVPKSDEAQKKVADALTTKDLKGDFKEGWNKNSSFGTTVNITGFSDSWRQVNTGVVGNTNLHFILKHQNALVKGKNIWINDFEGQLGFQSTGKDEVTRKKVFNRNIDKLFINSLYGRKISDKVSAFAEGNFISQFLAVKDKNAETRRNIASAFMTPGYLTISTGIEYRPADYFTVKFAPIANKWTFVSHKNVQIDTTSGLAYGVNIADGKKSLSEFGSQLTLGFNKEVMKNVNLGFRYNFFKAWKDTEGNKNKPLDHRLDLLATAKINKYLNVNFTYIGILDKDIFNHKAYNNATPKPIDPIRSSWQSASGFGIGFLATF</sequence>
<gene>
    <name evidence="2" type="ordered locus">Lbys_2033</name>
</gene>
<name>E4RT21_LEAB4</name>
<dbReference type="EMBL" id="CP002305">
    <property type="protein sequence ID" value="ADQ17729.1"/>
    <property type="molecule type" value="Genomic_DNA"/>
</dbReference>
<dbReference type="STRING" id="649349.Lbys_2033"/>
<dbReference type="InterPro" id="IPR021428">
    <property type="entry name" value="DUF3078"/>
</dbReference>
<dbReference type="Pfam" id="PF11276">
    <property type="entry name" value="DUF3078"/>
    <property type="match status" value="1"/>
</dbReference>
<reference evidence="2 3" key="2">
    <citation type="journal article" date="2011" name="Stand. Genomic Sci.">
        <title>Complete genome sequence of Leadbetterella byssophila type strain (4M15).</title>
        <authorList>
            <person name="Abt B."/>
            <person name="Teshima H."/>
            <person name="Lucas S."/>
            <person name="Lapidus A."/>
            <person name="Del Rio T.G."/>
            <person name="Nolan M."/>
            <person name="Tice H."/>
            <person name="Cheng J.F."/>
            <person name="Pitluck S."/>
            <person name="Liolios K."/>
            <person name="Pagani I."/>
            <person name="Ivanova N."/>
            <person name="Mavromatis K."/>
            <person name="Pati A."/>
            <person name="Tapia R."/>
            <person name="Han C."/>
            <person name="Goodwin L."/>
            <person name="Chen A."/>
            <person name="Palaniappan K."/>
            <person name="Land M."/>
            <person name="Hauser L."/>
            <person name="Chang Y.J."/>
            <person name="Jeffries C.D."/>
            <person name="Rohde M."/>
            <person name="Goker M."/>
            <person name="Tindall B.J."/>
            <person name="Detter J.C."/>
            <person name="Woyke T."/>
            <person name="Bristow J."/>
            <person name="Eisen J.A."/>
            <person name="Markowitz V."/>
            <person name="Hugenholtz P."/>
            <person name="Klenk H.P."/>
            <person name="Kyrpides N.C."/>
        </authorList>
    </citation>
    <scope>NUCLEOTIDE SEQUENCE [LARGE SCALE GENOMIC DNA]</scope>
    <source>
        <strain evidence="3">DSM 17132 / JCM 16389 / KACC 11308 / NBRC 106382 / 4M15</strain>
    </source>
</reference>
<evidence type="ECO:0000256" key="1">
    <source>
        <dbReference type="SAM" id="SignalP"/>
    </source>
</evidence>
<evidence type="ECO:0000313" key="3">
    <source>
        <dbReference type="Proteomes" id="UP000007435"/>
    </source>
</evidence>
<dbReference type="RefSeq" id="WP_013408775.1">
    <property type="nucleotide sequence ID" value="NC_014655.1"/>
</dbReference>
<proteinExistence type="predicted"/>
<evidence type="ECO:0008006" key="4">
    <source>
        <dbReference type="Google" id="ProtNLM"/>
    </source>
</evidence>
<keyword evidence="1" id="KW-0732">Signal</keyword>
<accession>E4RT21</accession>
<dbReference type="AlphaFoldDB" id="E4RT21"/>